<dbReference type="EMBL" id="JAAIKB010000011">
    <property type="protein sequence ID" value="NGM22795.1"/>
    <property type="molecule type" value="Genomic_DNA"/>
</dbReference>
<proteinExistence type="predicted"/>
<comment type="caution">
    <text evidence="2">The sequence shown here is derived from an EMBL/GenBank/DDBJ whole genome shotgun (WGS) entry which is preliminary data.</text>
</comment>
<sequence>MSKPGFRSRVAHRGAVCAAALALPVALAACSGGSGATAGDVLTTSQAPCPRITILADGADLTQYLPGSVPDLTTMVLDARISGFDAVCDYASRNRRELDVRVTPRFQVERGPAARGGSLEMPWFIALSDAADTDVLERNVYVARATPASNQTRVNTTGQAARLRLPIGDGVSAANYVVRISFQLTPDQLAQNRRRGPR</sequence>
<reference evidence="2 3" key="2">
    <citation type="submission" date="2020-03" db="EMBL/GenBank/DDBJ databases">
        <title>Roseomonas stagni sp. nov., isolated from pond water in Japan.</title>
        <authorList>
            <person name="Furuhata K."/>
            <person name="Miyamoto H."/>
            <person name="Goto K."/>
        </authorList>
    </citation>
    <scope>NUCLEOTIDE SEQUENCE [LARGE SCALE GENOMIC DNA]</scope>
    <source>
        <strain evidence="2 3">PeD5</strain>
    </source>
</reference>
<accession>A0A6M1LQW2</accession>
<organism evidence="2 3">
    <name type="scientific">Falsiroseomonas algicola</name>
    <dbReference type="NCBI Taxonomy" id="2716930"/>
    <lineage>
        <taxon>Bacteria</taxon>
        <taxon>Pseudomonadati</taxon>
        <taxon>Pseudomonadota</taxon>
        <taxon>Alphaproteobacteria</taxon>
        <taxon>Acetobacterales</taxon>
        <taxon>Roseomonadaceae</taxon>
        <taxon>Falsiroseomonas</taxon>
    </lineage>
</organism>
<dbReference type="AlphaFoldDB" id="A0A6M1LQW2"/>
<gene>
    <name evidence="2" type="ORF">G3576_22470</name>
</gene>
<keyword evidence="3" id="KW-1185">Reference proteome</keyword>
<feature type="signal peptide" evidence="1">
    <location>
        <begin position="1"/>
        <end position="28"/>
    </location>
</feature>
<keyword evidence="1" id="KW-0732">Signal</keyword>
<evidence type="ECO:0000313" key="2">
    <source>
        <dbReference type="EMBL" id="NGM22795.1"/>
    </source>
</evidence>
<evidence type="ECO:0000256" key="1">
    <source>
        <dbReference type="SAM" id="SignalP"/>
    </source>
</evidence>
<dbReference type="Proteomes" id="UP000475385">
    <property type="component" value="Unassembled WGS sequence"/>
</dbReference>
<protein>
    <submittedName>
        <fullName evidence="2">Uncharacterized protein</fullName>
    </submittedName>
</protein>
<dbReference type="PROSITE" id="PS51257">
    <property type="entry name" value="PROKAR_LIPOPROTEIN"/>
    <property type="match status" value="1"/>
</dbReference>
<dbReference type="RefSeq" id="WP_164696717.1">
    <property type="nucleotide sequence ID" value="NZ_JAAIKB010000011.1"/>
</dbReference>
<name>A0A6M1LQW2_9PROT</name>
<evidence type="ECO:0000313" key="3">
    <source>
        <dbReference type="Proteomes" id="UP000475385"/>
    </source>
</evidence>
<feature type="chain" id="PRO_5026683247" evidence="1">
    <location>
        <begin position="29"/>
        <end position="198"/>
    </location>
</feature>
<reference evidence="2 3" key="1">
    <citation type="submission" date="2020-02" db="EMBL/GenBank/DDBJ databases">
        <authorList>
            <person name="Kim H.M."/>
            <person name="Jeon C.O."/>
        </authorList>
    </citation>
    <scope>NUCLEOTIDE SEQUENCE [LARGE SCALE GENOMIC DNA]</scope>
    <source>
        <strain evidence="2 3">PeD5</strain>
    </source>
</reference>